<feature type="chain" id="PRO_5002178149" description="Peptidase A1 domain-containing protein" evidence="3">
    <location>
        <begin position="20"/>
        <end position="569"/>
    </location>
</feature>
<evidence type="ECO:0000259" key="4">
    <source>
        <dbReference type="PROSITE" id="PS51767"/>
    </source>
</evidence>
<dbReference type="STRING" id="745531.A0A0C3S2L3"/>
<feature type="region of interest" description="Disordered" evidence="1">
    <location>
        <begin position="402"/>
        <end position="423"/>
    </location>
</feature>
<dbReference type="InterPro" id="IPR021109">
    <property type="entry name" value="Peptidase_aspartic_dom_sf"/>
</dbReference>
<dbReference type="InterPro" id="IPR033121">
    <property type="entry name" value="PEPTIDASE_A1"/>
</dbReference>
<evidence type="ECO:0000313" key="6">
    <source>
        <dbReference type="Proteomes" id="UP000053257"/>
    </source>
</evidence>
<dbReference type="HOGENOM" id="CLU_496154_0_0_1"/>
<sequence length="569" mass="59005">MRLLSFLSVLAATSAISGASWTRRALTQANLDDFAENIIITQESLPGFFVEIDVGGNEVLVQVDFQSADLFVTGQLKGADSFPASTAEASINYSFFGEPVADVASILQTNVSIGAKTIQQAFAFDANFTIQDITEAFPLSPATGVLGFGPSPLSAVFNGLKTGHSPIDTLIATNATSPYVTIFFVGSESFNQTSSDPSFAGFFTVGEPVPLPDILPPANGLSAPDVSNIHNQTAIPLGIDNSFTVQSIAVGSTGIPLNSSVSGTSASTSVGILSSVSPWILVPQYIAQAIYGTVDGAAFDSTTGLWHTPCGTNVTVSVAVADSTVVLNSDSVVITLPGTSQCVGSFKVTSQPDQNWDISFGTAFLENVYVLLGYTSTDLTEPIMKLLPYADIQGIEAYESALNSGDNGTATSTPQTSTPGPSTRFTTVTVTHTPTTTVVVGGPSSTSTVATSVTASPITISASASASSSSATGGFAGALDVESSDGQSSDNNANELKIYKITTYALAGVAGALLIGLLAFCIASRRRKSGIQHSAYRNLHTAESADHSRALYGHDEESSKYSDPYQDRM</sequence>
<dbReference type="OrthoDB" id="2791547at2759"/>
<proteinExistence type="predicted"/>
<keyword evidence="2" id="KW-1133">Transmembrane helix</keyword>
<dbReference type="EMBL" id="KN840725">
    <property type="protein sequence ID" value="KIP01895.1"/>
    <property type="molecule type" value="Genomic_DNA"/>
</dbReference>
<gene>
    <name evidence="5" type="ORF">PHLGIDRAFT_131042</name>
</gene>
<feature type="compositionally biased region" description="Low complexity" evidence="1">
    <location>
        <begin position="409"/>
        <end position="423"/>
    </location>
</feature>
<reference evidence="5 6" key="1">
    <citation type="journal article" date="2014" name="PLoS Genet.">
        <title>Analysis of the Phlebiopsis gigantea genome, transcriptome and secretome provides insight into its pioneer colonization strategies of wood.</title>
        <authorList>
            <person name="Hori C."/>
            <person name="Ishida T."/>
            <person name="Igarashi K."/>
            <person name="Samejima M."/>
            <person name="Suzuki H."/>
            <person name="Master E."/>
            <person name="Ferreira P."/>
            <person name="Ruiz-Duenas F.J."/>
            <person name="Held B."/>
            <person name="Canessa P."/>
            <person name="Larrondo L.F."/>
            <person name="Schmoll M."/>
            <person name="Druzhinina I.S."/>
            <person name="Kubicek C.P."/>
            <person name="Gaskell J.A."/>
            <person name="Kersten P."/>
            <person name="St John F."/>
            <person name="Glasner J."/>
            <person name="Sabat G."/>
            <person name="Splinter BonDurant S."/>
            <person name="Syed K."/>
            <person name="Yadav J."/>
            <person name="Mgbeahuruike A.C."/>
            <person name="Kovalchuk A."/>
            <person name="Asiegbu F.O."/>
            <person name="Lackner G."/>
            <person name="Hoffmeister D."/>
            <person name="Rencoret J."/>
            <person name="Gutierrez A."/>
            <person name="Sun H."/>
            <person name="Lindquist E."/>
            <person name="Barry K."/>
            <person name="Riley R."/>
            <person name="Grigoriev I.V."/>
            <person name="Henrissat B."/>
            <person name="Kues U."/>
            <person name="Berka R.M."/>
            <person name="Martinez A.T."/>
            <person name="Covert S.F."/>
            <person name="Blanchette R.A."/>
            <person name="Cullen D."/>
        </authorList>
    </citation>
    <scope>NUCLEOTIDE SEQUENCE [LARGE SCALE GENOMIC DNA]</scope>
    <source>
        <strain evidence="5 6">11061_1 CR5-6</strain>
    </source>
</reference>
<dbReference type="SUPFAM" id="SSF50630">
    <property type="entry name" value="Acid proteases"/>
    <property type="match status" value="1"/>
</dbReference>
<keyword evidence="2" id="KW-0812">Transmembrane</keyword>
<dbReference type="AlphaFoldDB" id="A0A0C3S2L3"/>
<evidence type="ECO:0000256" key="3">
    <source>
        <dbReference type="SAM" id="SignalP"/>
    </source>
</evidence>
<dbReference type="Proteomes" id="UP000053257">
    <property type="component" value="Unassembled WGS sequence"/>
</dbReference>
<feature type="signal peptide" evidence="3">
    <location>
        <begin position="1"/>
        <end position="19"/>
    </location>
</feature>
<feature type="transmembrane region" description="Helical" evidence="2">
    <location>
        <begin position="501"/>
        <end position="523"/>
    </location>
</feature>
<evidence type="ECO:0000256" key="1">
    <source>
        <dbReference type="SAM" id="MobiDB-lite"/>
    </source>
</evidence>
<feature type="domain" description="Peptidase A1" evidence="4">
    <location>
        <begin position="48"/>
        <end position="382"/>
    </location>
</feature>
<name>A0A0C3S2L3_PHLG1</name>
<evidence type="ECO:0000256" key="2">
    <source>
        <dbReference type="SAM" id="Phobius"/>
    </source>
</evidence>
<evidence type="ECO:0000313" key="5">
    <source>
        <dbReference type="EMBL" id="KIP01895.1"/>
    </source>
</evidence>
<dbReference type="PROSITE" id="PS51767">
    <property type="entry name" value="PEPTIDASE_A1"/>
    <property type="match status" value="1"/>
</dbReference>
<protein>
    <recommendedName>
        <fullName evidence="4">Peptidase A1 domain-containing protein</fullName>
    </recommendedName>
</protein>
<keyword evidence="6" id="KW-1185">Reference proteome</keyword>
<feature type="region of interest" description="Disordered" evidence="1">
    <location>
        <begin position="547"/>
        <end position="569"/>
    </location>
</feature>
<keyword evidence="2" id="KW-0472">Membrane</keyword>
<dbReference type="Gene3D" id="2.40.70.10">
    <property type="entry name" value="Acid Proteases"/>
    <property type="match status" value="1"/>
</dbReference>
<accession>A0A0C3S2L3</accession>
<organism evidence="5 6">
    <name type="scientific">Phlebiopsis gigantea (strain 11061_1 CR5-6)</name>
    <name type="common">White-rot fungus</name>
    <name type="synonym">Peniophora gigantea</name>
    <dbReference type="NCBI Taxonomy" id="745531"/>
    <lineage>
        <taxon>Eukaryota</taxon>
        <taxon>Fungi</taxon>
        <taxon>Dikarya</taxon>
        <taxon>Basidiomycota</taxon>
        <taxon>Agaricomycotina</taxon>
        <taxon>Agaricomycetes</taxon>
        <taxon>Polyporales</taxon>
        <taxon>Phanerochaetaceae</taxon>
        <taxon>Phlebiopsis</taxon>
    </lineage>
</organism>
<keyword evidence="3" id="KW-0732">Signal</keyword>